<evidence type="ECO:0000313" key="5">
    <source>
        <dbReference type="EMBL" id="RWU10825.1"/>
    </source>
</evidence>
<dbReference type="RefSeq" id="WP_113646305.1">
    <property type="nucleotide sequence ID" value="NZ_QMHN01000001.1"/>
</dbReference>
<feature type="chain" id="PRO_5018792591" evidence="2">
    <location>
        <begin position="20"/>
        <end position="1152"/>
    </location>
</feature>
<dbReference type="EMBL" id="SAYW01000001">
    <property type="protein sequence ID" value="RWU10825.1"/>
    <property type="molecule type" value="Genomic_DNA"/>
</dbReference>
<dbReference type="Gene3D" id="2.180.10.10">
    <property type="entry name" value="RHS repeat-associated core"/>
    <property type="match status" value="1"/>
</dbReference>
<evidence type="ECO:0000256" key="2">
    <source>
        <dbReference type="SAM" id="SignalP"/>
    </source>
</evidence>
<evidence type="ECO:0000256" key="1">
    <source>
        <dbReference type="SAM" id="MobiDB-lite"/>
    </source>
</evidence>
<dbReference type="PANTHER" id="PTHR32305">
    <property type="match status" value="1"/>
</dbReference>
<accession>A0A3S3PDZ1</accession>
<keyword evidence="6" id="KW-1185">Reference proteome</keyword>
<feature type="domain" description="Peptidase C51" evidence="3">
    <location>
        <begin position="989"/>
        <end position="1059"/>
    </location>
</feature>
<reference evidence="5 6" key="1">
    <citation type="submission" date="2018-06" db="EMBL/GenBank/DDBJ databases">
        <title>Pedobacter endophyticus sp. nov., an endophytic bacterium isolated from a leaf of Triticum aestivum.</title>
        <authorList>
            <person name="Zhang L."/>
        </authorList>
    </citation>
    <scope>NUCLEOTIDE SEQUENCE [LARGE SCALE GENOMIC DNA]</scope>
    <source>
        <strain evidence="5 6">CM134L-2</strain>
    </source>
</reference>
<proteinExistence type="predicted"/>
<dbReference type="AlphaFoldDB" id="A0A3S3PDZ1"/>
<evidence type="ECO:0000259" key="4">
    <source>
        <dbReference type="Pfam" id="PF20041"/>
    </source>
</evidence>
<dbReference type="OrthoDB" id="1191296at2"/>
<keyword evidence="2" id="KW-0732">Signal</keyword>
<protein>
    <submittedName>
        <fullName evidence="5">RHS repeat-associated core domain-containing protein</fullName>
    </submittedName>
</protein>
<dbReference type="Proteomes" id="UP000284120">
    <property type="component" value="Unassembled WGS sequence"/>
</dbReference>
<dbReference type="SUPFAM" id="SSF54001">
    <property type="entry name" value="Cysteine proteinases"/>
    <property type="match status" value="1"/>
</dbReference>
<organism evidence="5 6">
    <name type="scientific">Pedobacter chitinilyticus</name>
    <dbReference type="NCBI Taxonomy" id="2233776"/>
    <lineage>
        <taxon>Bacteria</taxon>
        <taxon>Pseudomonadati</taxon>
        <taxon>Bacteroidota</taxon>
        <taxon>Sphingobacteriia</taxon>
        <taxon>Sphingobacteriales</taxon>
        <taxon>Sphingobacteriaceae</taxon>
        <taxon>Pedobacter</taxon>
    </lineage>
</organism>
<dbReference type="InterPro" id="IPR038765">
    <property type="entry name" value="Papain-like_cys_pep_sf"/>
</dbReference>
<name>A0A3S3PDZ1_9SPHI</name>
<feature type="domain" description="DUF6443" evidence="4">
    <location>
        <begin position="96"/>
        <end position="228"/>
    </location>
</feature>
<dbReference type="InterPro" id="IPR022385">
    <property type="entry name" value="Rhs_assc_core"/>
</dbReference>
<comment type="caution">
    <text evidence="5">The sequence shown here is derived from an EMBL/GenBank/DDBJ whole genome shotgun (WGS) entry which is preliminary data.</text>
</comment>
<dbReference type="InterPro" id="IPR045619">
    <property type="entry name" value="DUF6443"/>
</dbReference>
<feature type="region of interest" description="Disordered" evidence="1">
    <location>
        <begin position="1096"/>
        <end position="1118"/>
    </location>
</feature>
<evidence type="ECO:0000259" key="3">
    <source>
        <dbReference type="Pfam" id="PF05257"/>
    </source>
</evidence>
<dbReference type="PANTHER" id="PTHR32305:SF15">
    <property type="entry name" value="PROTEIN RHSA-RELATED"/>
    <property type="match status" value="1"/>
</dbReference>
<dbReference type="NCBIfam" id="TIGR03696">
    <property type="entry name" value="Rhs_assc_core"/>
    <property type="match status" value="1"/>
</dbReference>
<evidence type="ECO:0000313" key="6">
    <source>
        <dbReference type="Proteomes" id="UP000284120"/>
    </source>
</evidence>
<sequence>MKKIYYLFALALFFSSAKAQQHKTYNQYNGESKLTATGSITLLPGFVVPRGTNLIIQISNSPSQGCEALSTAADPTKNYILTSNFKIEGIKAAIDPATKNVCEINQQIQYLDGLGRPIQTIAVRASPGFRDVVSFNRYDNRGREAKTYLPYVDINTDYGNYKQGDVNAQADFYDPAKNLSASANVVKTMFPFSQILFEASPISRVLNQGAPGQTWQPESGHSVRADYQCNDATGTYAVRAYDATVASTTANEYKRTLSSTKYYDISELYVTVTKDENWSSGQTLLKAGTVEEYKDKEDRVILKRQYNSITNASNENILQTLSTYYVYDDFGNLSFVLPPGANPDDAVPSQNLLDDFCYQYRYDHRNRLIEKKIPGKGWEFMVYNKLDQLVFTQDAQQRNKTPQEWLFNKYDELGRLAISGLYQQSQTTADAEMSNPSNTNRTTLQINVNNQTAFAETRSTANSTTGYTAVTLPLASDIHTYHLLNYYDDYELPGGTPYAFNGGSTKTKGLLTATKIKVLDGTTGSNNMLWSINYYDEKGKMIKNYAQHFAGATVATNKYDETTNTWNFDGTLAATERQHRNAGTTTTIANRYLYDHAGRKINTYQRINAGTEVHLSEALYNEVGQLQQKKLHNGLQSTVYNYNERAWLKKSISDQFSMELKYEDGTSPQYNGNISGQAWGKATNLSNEFVYGYDRLNRLTNGESTGIVMSEKITYDVMGNILSLNRDGNGANAYTYNANKLISVDNITTVDYEYDLNGNAIVDGKMGFAITYNYLNLPVSASKTGASINYVYDATGRKLRKVYAGSTTTNTDYVAGIQYTNNAIELIQTEEGMIFKSGNDYIYRYDLKDHLSNVRYTFDVNNGTLRRLQEDNYYPFGMRKSAGSPIGLYNNYLYNGKELQNELEQYDYGARFYDAVVGRFIVSDIRAEEARMFSPYSYAINNPLRFIDINGEGPGDRVKAARAMTGASYAQETGKLRTGLSPADLSCKDCSEFVNRVLAADGVTKDILDQNTGSMKTFFNNKKKFVHSNLPQVGDVALWDGHVGIVSAVGKNGKFKMIHARGNKKLAQENPNFASAKQYRDSDFYGFYRPINETEDGKLDDTKKQDKSSNANKEENNKKTEVTNDYYLSKEYFDLMNLFWKVRRQNSSEIEQ</sequence>
<dbReference type="InterPro" id="IPR050708">
    <property type="entry name" value="T6SS_VgrG/RHS"/>
</dbReference>
<dbReference type="Pfam" id="PF20041">
    <property type="entry name" value="DUF6443"/>
    <property type="match status" value="1"/>
</dbReference>
<gene>
    <name evidence="5" type="ORF">DPV69_05705</name>
</gene>
<feature type="signal peptide" evidence="2">
    <location>
        <begin position="1"/>
        <end position="19"/>
    </location>
</feature>
<dbReference type="InterPro" id="IPR007921">
    <property type="entry name" value="CHAP_dom"/>
</dbReference>
<dbReference type="Gene3D" id="3.90.1720.10">
    <property type="entry name" value="endopeptidase domain like (from Nostoc punctiforme)"/>
    <property type="match status" value="1"/>
</dbReference>
<dbReference type="Pfam" id="PF05257">
    <property type="entry name" value="CHAP"/>
    <property type="match status" value="1"/>
</dbReference>